<dbReference type="FunCoup" id="A0A7M7IZP8">
    <property type="interactions" value="776"/>
</dbReference>
<dbReference type="RefSeq" id="XP_022644546.1">
    <property type="nucleotide sequence ID" value="XM_022788811.1"/>
</dbReference>
<name>A0A7M7IZP8_VARDE</name>
<keyword evidence="3" id="KW-1185">Reference proteome</keyword>
<proteinExistence type="predicted"/>
<feature type="transmembrane region" description="Helical" evidence="1">
    <location>
        <begin position="12"/>
        <end position="33"/>
    </location>
</feature>
<protein>
    <recommendedName>
        <fullName evidence="4">Transmembrane protein 222</fullName>
    </recommendedName>
</protein>
<evidence type="ECO:0000313" key="2">
    <source>
        <dbReference type="EnsemblMetazoa" id="XP_022644546"/>
    </source>
</evidence>
<keyword evidence="1" id="KW-0812">Transmembrane</keyword>
<dbReference type="OrthoDB" id="267284at2759"/>
<dbReference type="Pfam" id="PF05608">
    <property type="entry name" value="RTE1"/>
    <property type="match status" value="2"/>
</dbReference>
<reference evidence="2" key="1">
    <citation type="submission" date="2021-01" db="UniProtKB">
        <authorList>
            <consortium name="EnsemblMetazoa"/>
        </authorList>
    </citation>
    <scope>IDENTIFICATION</scope>
</reference>
<evidence type="ECO:0000313" key="3">
    <source>
        <dbReference type="Proteomes" id="UP000594260"/>
    </source>
</evidence>
<dbReference type="Proteomes" id="UP000594260">
    <property type="component" value="Unplaced"/>
</dbReference>
<dbReference type="OMA" id="GKMKQFH"/>
<keyword evidence="1" id="KW-0472">Membrane</keyword>
<feature type="transmembrane region" description="Helical" evidence="1">
    <location>
        <begin position="141"/>
        <end position="160"/>
    </location>
</feature>
<dbReference type="GeneID" id="111243368"/>
<organism evidence="2 3">
    <name type="scientific">Varroa destructor</name>
    <name type="common">Honeybee mite</name>
    <dbReference type="NCBI Taxonomy" id="109461"/>
    <lineage>
        <taxon>Eukaryota</taxon>
        <taxon>Metazoa</taxon>
        <taxon>Ecdysozoa</taxon>
        <taxon>Arthropoda</taxon>
        <taxon>Chelicerata</taxon>
        <taxon>Arachnida</taxon>
        <taxon>Acari</taxon>
        <taxon>Parasitiformes</taxon>
        <taxon>Mesostigmata</taxon>
        <taxon>Gamasina</taxon>
        <taxon>Dermanyssoidea</taxon>
        <taxon>Varroidae</taxon>
        <taxon>Varroa</taxon>
    </lineage>
</organism>
<evidence type="ECO:0008006" key="4">
    <source>
        <dbReference type="Google" id="ProtNLM"/>
    </source>
</evidence>
<keyword evidence="1" id="KW-1133">Transmembrane helix</keyword>
<dbReference type="KEGG" id="vde:111243368"/>
<sequence>MVDFKRHRYPYCVVWTSIPGLTWLFPFIGHVGICLSNGVITDFSGPYRVTEDQMGFGNPRKYWQLDPARAQGGQVGWDEAVTRAAEVYRGRMYNLFCDNCHSHVVTALNYCAYDGKSNWTLISLWLRLSIYSRYVSYFEAIRTYVPFCILVTLATVLFFAC</sequence>
<dbReference type="PANTHER" id="PTHR20921">
    <property type="entry name" value="TRANSMEMBRANE PROTEIN 222"/>
    <property type="match status" value="1"/>
</dbReference>
<evidence type="ECO:0000256" key="1">
    <source>
        <dbReference type="SAM" id="Phobius"/>
    </source>
</evidence>
<dbReference type="PANTHER" id="PTHR20921:SF0">
    <property type="entry name" value="TRANSMEMBRANE PROTEIN 222"/>
    <property type="match status" value="1"/>
</dbReference>
<dbReference type="InterPro" id="IPR008496">
    <property type="entry name" value="TMEM222/RTE1"/>
</dbReference>
<dbReference type="InParanoid" id="A0A7M7IZP8"/>
<dbReference type="AlphaFoldDB" id="A0A7M7IZP8"/>
<dbReference type="EnsemblMetazoa" id="XM_022788811">
    <property type="protein sequence ID" value="XP_022644546"/>
    <property type="gene ID" value="LOC111243368"/>
</dbReference>
<accession>A0A7M7IZP8</accession>